<feature type="region of interest" description="Disordered" evidence="7">
    <location>
        <begin position="1"/>
        <end position="34"/>
    </location>
</feature>
<evidence type="ECO:0000256" key="7">
    <source>
        <dbReference type="SAM" id="MobiDB-lite"/>
    </source>
</evidence>
<sequence length="717" mass="80304">MRSGGESRNRKRQRMVPSNLHGLSTDPEISPNTTNDVAINNNNAPRKMRGIWGVSNTICPNPGQAAHSAFRTSNVAPFIQAATNMFNKAKFGKFNSPEEQNKLHIMALTYRGEAMKIARQQLSITTKDSGQGTDLTHTRQRDLRAESHFLIILQLVLMDYTFFPTQARAHFAASREFIRSWAADSQGTSDPISRIPTFIHNHSITQIAVAFDNAHLGPDSLIWDRSDLPELQKTLQRFVARLSEAGSLTTNTIYKRRIDPGSLIWQCLTKTPGSILYDRGNYLSESQGQMAAIMLICSIFMDYDPASSIPQQCLSDLESAMISVGDEALVSVLNLAWMMAGGIGLPIENRRQRLYAISGMLYVFRRQQHPLDNDADLSNRVDNQCEFTEDEFLPLTLPAQRLQDTGVHLNLTMSSLLPPGYRKFSERILIWDPQQKIQSDHESDISKKSESSNSISPDVVLIFTWADAQQRHYVKYIEGYQNLYPNAKIILTTATTIGTFFGGQKAAQTVVHDMVHKELVPLYRSGLQSTDSPTSRPRVLAHAFSNSGGLNLEATWSVWKEVHGSATPIPLTALILDSTPGGLTYKTEFSRWTTGVSLGMAGLPQPLRWAIAAIIVTCLMVVPQVLGIEIMATRGPRELNLARNIPHETARLYIYSSSDKLIHWKDVEKHAEDARNKGYANILLERFDGSSHVSHLRLDPSRYWNAVWKVWNAACRT</sequence>
<dbReference type="EMBL" id="JPOX01000011">
    <property type="protein sequence ID" value="KFX48835.1"/>
    <property type="molecule type" value="Genomic_DNA"/>
</dbReference>
<gene>
    <name evidence="9" type="ORF">GQ26_0112100</name>
</gene>
<organism evidence="9">
    <name type="scientific">Talaromyces marneffei PM1</name>
    <dbReference type="NCBI Taxonomy" id="1077442"/>
    <lineage>
        <taxon>Eukaryota</taxon>
        <taxon>Fungi</taxon>
        <taxon>Dikarya</taxon>
        <taxon>Ascomycota</taxon>
        <taxon>Pezizomycotina</taxon>
        <taxon>Eurotiomycetes</taxon>
        <taxon>Eurotiomycetidae</taxon>
        <taxon>Eurotiales</taxon>
        <taxon>Trichocomaceae</taxon>
        <taxon>Talaromyces</taxon>
        <taxon>Talaromyces sect. Talaromyces</taxon>
    </lineage>
</organism>
<dbReference type="PANTHER" id="PTHR12265:SF30">
    <property type="entry name" value="TRANSMEMBRANE PROTEIN 53"/>
    <property type="match status" value="1"/>
</dbReference>
<name>A0A093V9I9_TALMA</name>
<evidence type="ECO:0000313" key="9">
    <source>
        <dbReference type="EMBL" id="KFX48835.1"/>
    </source>
</evidence>
<comment type="caution">
    <text evidence="9">The sequence shown here is derived from an EMBL/GenBank/DDBJ whole genome shotgun (WGS) entry which is preliminary data.</text>
</comment>
<evidence type="ECO:0000256" key="2">
    <source>
        <dbReference type="ARBA" id="ARBA00022692"/>
    </source>
</evidence>
<reference evidence="9" key="2">
    <citation type="journal article" date="2014" name="PLoS Genet.">
        <title>Signature gene expression reveals novel clues to the molecular mechanisms of dimorphic transition in Penicillium marneffei.</title>
        <authorList>
            <person name="Yang E."/>
            <person name="Wang G."/>
            <person name="Cai J."/>
            <person name="Woo P.C."/>
            <person name="Lau S.K."/>
            <person name="Yuen K.-Y."/>
            <person name="Chow W.-N."/>
            <person name="Lin X."/>
        </authorList>
    </citation>
    <scope>NUCLEOTIDE SEQUENCE</scope>
    <source>
        <strain evidence="9">PM1</strain>
    </source>
</reference>
<dbReference type="PANTHER" id="PTHR12265">
    <property type="entry name" value="TRANSMEMBRANE PROTEIN 53"/>
    <property type="match status" value="1"/>
</dbReference>
<comment type="subcellular location">
    <subcellularLocation>
        <location evidence="6">Endomembrane system</location>
        <topology evidence="6">Single-pass membrane protein</topology>
    </subcellularLocation>
    <subcellularLocation>
        <location evidence="1">Nucleus membrane</location>
    </subcellularLocation>
</comment>
<keyword evidence="3 8" id="KW-1133">Transmembrane helix</keyword>
<dbReference type="Pfam" id="PF05705">
    <property type="entry name" value="DUF829"/>
    <property type="match status" value="1"/>
</dbReference>
<evidence type="ECO:0000256" key="6">
    <source>
        <dbReference type="ARBA" id="ARBA00037847"/>
    </source>
</evidence>
<feature type="transmembrane region" description="Helical" evidence="8">
    <location>
        <begin position="607"/>
        <end position="628"/>
    </location>
</feature>
<evidence type="ECO:0000256" key="8">
    <source>
        <dbReference type="SAM" id="Phobius"/>
    </source>
</evidence>
<protein>
    <submittedName>
        <fullName evidence="9">Transmembrane protein 53</fullName>
    </submittedName>
</protein>
<dbReference type="GO" id="GO:0031965">
    <property type="term" value="C:nuclear membrane"/>
    <property type="evidence" value="ECO:0007669"/>
    <property type="project" value="UniProtKB-SubCell"/>
</dbReference>
<evidence type="ECO:0000256" key="1">
    <source>
        <dbReference type="ARBA" id="ARBA00004126"/>
    </source>
</evidence>
<dbReference type="AlphaFoldDB" id="A0A093V9I9"/>
<reference key="1">
    <citation type="journal article" date="2014" name="PLoS Genet.">
        <title>Signature Gene Expression Reveals Novel Clues to the Molecular Mechanisms of Dimorphic Transition in Penicillium marneffei.</title>
        <authorList>
            <person name="Yang E."/>
            <person name="Wang G."/>
            <person name="Cai J."/>
            <person name="Woo P.C."/>
            <person name="Lau S.K."/>
            <person name="Yuen K.-Y."/>
            <person name="Chow W.-N."/>
            <person name="Lin X."/>
        </authorList>
    </citation>
    <scope>NUCLEOTIDE SEQUENCE [LARGE SCALE GENOMIC DNA]</scope>
    <source>
        <strain>PM1</strain>
    </source>
</reference>
<keyword evidence="2 8" id="KW-0812">Transmembrane</keyword>
<proteinExistence type="predicted"/>
<evidence type="ECO:0000256" key="5">
    <source>
        <dbReference type="ARBA" id="ARBA00023242"/>
    </source>
</evidence>
<evidence type="ECO:0000256" key="4">
    <source>
        <dbReference type="ARBA" id="ARBA00023136"/>
    </source>
</evidence>
<evidence type="ECO:0000256" key="3">
    <source>
        <dbReference type="ARBA" id="ARBA00022989"/>
    </source>
</evidence>
<dbReference type="InterPro" id="IPR008547">
    <property type="entry name" value="DUF829_TMEM53"/>
</dbReference>
<keyword evidence="4 8" id="KW-0472">Membrane</keyword>
<accession>A0A093V9I9</accession>
<keyword evidence="5" id="KW-0539">Nucleus</keyword>